<dbReference type="Pfam" id="PF05035">
    <property type="entry name" value="DGOK"/>
    <property type="match status" value="1"/>
</dbReference>
<evidence type="ECO:0000313" key="2">
    <source>
        <dbReference type="Proteomes" id="UP000001868"/>
    </source>
</evidence>
<keyword evidence="1" id="KW-0808">Transferase</keyword>
<evidence type="ECO:0000313" key="1">
    <source>
        <dbReference type="EMBL" id="ACG78483.1"/>
    </source>
</evidence>
<gene>
    <name evidence="1" type="ordered locus">PHZ_c2072</name>
</gene>
<dbReference type="InterPro" id="IPR042258">
    <property type="entry name" value="DGOK_N"/>
</dbReference>
<organism evidence="1 2">
    <name type="scientific">Phenylobacterium zucineum (strain HLK1)</name>
    <dbReference type="NCBI Taxonomy" id="450851"/>
    <lineage>
        <taxon>Bacteria</taxon>
        <taxon>Pseudomonadati</taxon>
        <taxon>Pseudomonadota</taxon>
        <taxon>Alphaproteobacteria</taxon>
        <taxon>Caulobacterales</taxon>
        <taxon>Caulobacteraceae</taxon>
        <taxon>Phenylobacterium</taxon>
    </lineage>
</organism>
<accession>B4RE50</accession>
<reference evidence="1 2" key="1">
    <citation type="journal article" date="2008" name="BMC Genomics">
        <title>Complete genome of Phenylobacterium zucineum - a novel facultative intracellular bacterium isolated from human erythroleukemia cell line K562.</title>
        <authorList>
            <person name="Luo Y."/>
            <person name="Xu X."/>
            <person name="Ding Z."/>
            <person name="Liu Z."/>
            <person name="Zhang B."/>
            <person name="Yan Z."/>
            <person name="Sun J."/>
            <person name="Hu S."/>
            <person name="Hu X."/>
        </authorList>
    </citation>
    <scope>NUCLEOTIDE SEQUENCE [LARGE SCALE GENOMIC DNA]</scope>
    <source>
        <strain evidence="1 2">HLK1</strain>
    </source>
</reference>
<sequence length="303" mass="31906">MGAALLACDWGTTNLRAWTLDAGGGIVGDRDFPGLGVSQIGAGEAERRFREEVRPALGAEGLPAILCGMVGSNLGWREAPYVDAPAGPDDLARRLMAVEGADWVRIVPGVRFEGFNGRGDVMRGEETQAFGWLAADPARRQGRRVICHPGTHAKWMVLEEGRLVRFVTAMTGELFAVLKAHSVLKSDAPADDMDAFDEGCAAAGDGDALAARLFTARARVVGQGRPAESTPAYLSGLLIGAEVAALPRLLGCEGLAHVDLLGDPALCALYARALETRGVSSDLHDGEAAAVAGLFDLYRKARS</sequence>
<dbReference type="Gene3D" id="3.30.420.300">
    <property type="entry name" value="2-keto-3-deoxy-galactonokinase, substrate binding domain"/>
    <property type="match status" value="1"/>
</dbReference>
<dbReference type="GO" id="GO:0034194">
    <property type="term" value="P:D-galactonate catabolic process"/>
    <property type="evidence" value="ECO:0007669"/>
    <property type="project" value="InterPro"/>
</dbReference>
<dbReference type="InterPro" id="IPR007729">
    <property type="entry name" value="DGOK"/>
</dbReference>
<dbReference type="Proteomes" id="UP000001868">
    <property type="component" value="Chromosome"/>
</dbReference>
<keyword evidence="1" id="KW-0418">Kinase</keyword>
<proteinExistence type="predicted"/>
<dbReference type="GO" id="GO:0008671">
    <property type="term" value="F:2-dehydro-3-deoxygalactonokinase activity"/>
    <property type="evidence" value="ECO:0007669"/>
    <property type="project" value="InterPro"/>
</dbReference>
<dbReference type="eggNOG" id="COG3734">
    <property type="taxonomic scope" value="Bacteria"/>
</dbReference>
<dbReference type="InterPro" id="IPR042257">
    <property type="entry name" value="DGOK_C"/>
</dbReference>
<protein>
    <submittedName>
        <fullName evidence="1">2-dehydro-3-deoxygalactonokinase</fullName>
    </submittedName>
</protein>
<dbReference type="KEGG" id="pzu:PHZ_c2072"/>
<dbReference type="OrthoDB" id="256574at2"/>
<dbReference type="Gene3D" id="3.30.420.310">
    <property type="entry name" value="2-keto-3-deoxy-galactonokinase, C-terminal domain"/>
    <property type="match status" value="1"/>
</dbReference>
<keyword evidence="2" id="KW-1185">Reference proteome</keyword>
<dbReference type="STRING" id="450851.PHZ_c2072"/>
<dbReference type="HOGENOM" id="CLU_058005_2_0_5"/>
<dbReference type="RefSeq" id="WP_012522625.1">
    <property type="nucleotide sequence ID" value="NC_011144.1"/>
</dbReference>
<dbReference type="AlphaFoldDB" id="B4RE50"/>
<dbReference type="EMBL" id="CP000747">
    <property type="protein sequence ID" value="ACG78483.1"/>
    <property type="molecule type" value="Genomic_DNA"/>
</dbReference>
<name>B4RE50_PHEZH</name>